<evidence type="ECO:0000256" key="6">
    <source>
        <dbReference type="SAM" id="MobiDB-lite"/>
    </source>
</evidence>
<keyword evidence="10" id="KW-1185">Reference proteome</keyword>
<comment type="subcellular location">
    <subcellularLocation>
        <location evidence="1">Cell membrane</location>
        <topology evidence="1">Multi-pass membrane protein</topology>
    </subcellularLocation>
</comment>
<dbReference type="Pfam" id="PF13491">
    <property type="entry name" value="FtsK_4TM"/>
    <property type="match status" value="1"/>
</dbReference>
<sequence>MAQGQANTHKPPLLPAAMIQALKRWAQTCFGLLIAAIGVAIILALASFDPADPTLNRSTDAGVSNLLGFPGAALADLLLQTLGLASVILALPFLGWGWRVGAARGLPWFWTHLLVLPVAALCFALAASYFSSSSLSSARYSLIGSWPFDGLGYGGLLGDRLASWFYRLGAGLGWAPPGWVAALVGFVGGVLALLAALGISRAEWRAVLAVLGRFGRGIGRLILLYGLWCAGVKRMSPPPPGASPKAAMPPGPPLKSSVKRPENKKPAKKASGPKKNARARSFPISMLSPAAP</sequence>
<dbReference type="InterPro" id="IPR025199">
    <property type="entry name" value="FtsK_4TM"/>
</dbReference>
<evidence type="ECO:0000256" key="5">
    <source>
        <dbReference type="ARBA" id="ARBA00023136"/>
    </source>
</evidence>
<evidence type="ECO:0000256" key="2">
    <source>
        <dbReference type="ARBA" id="ARBA00022475"/>
    </source>
</evidence>
<proteinExistence type="predicted"/>
<dbReference type="GO" id="GO:0005886">
    <property type="term" value="C:plasma membrane"/>
    <property type="evidence" value="ECO:0007669"/>
    <property type="project" value="UniProtKB-SubCell"/>
</dbReference>
<feature type="transmembrane region" description="Helical" evidence="7">
    <location>
        <begin position="77"/>
        <end position="96"/>
    </location>
</feature>
<evidence type="ECO:0000313" key="10">
    <source>
        <dbReference type="Proteomes" id="UP000324996"/>
    </source>
</evidence>
<evidence type="ECO:0000256" key="7">
    <source>
        <dbReference type="SAM" id="Phobius"/>
    </source>
</evidence>
<accession>A0A5A7N5T2</accession>
<evidence type="ECO:0000256" key="3">
    <source>
        <dbReference type="ARBA" id="ARBA00022692"/>
    </source>
</evidence>
<keyword evidence="3 7" id="KW-0812">Transmembrane</keyword>
<feature type="transmembrane region" description="Helical" evidence="7">
    <location>
        <begin position="178"/>
        <end position="199"/>
    </location>
</feature>
<evidence type="ECO:0000259" key="8">
    <source>
        <dbReference type="Pfam" id="PF13491"/>
    </source>
</evidence>
<feature type="region of interest" description="Disordered" evidence="6">
    <location>
        <begin position="239"/>
        <end position="292"/>
    </location>
</feature>
<feature type="compositionally biased region" description="Basic residues" evidence="6">
    <location>
        <begin position="266"/>
        <end position="278"/>
    </location>
</feature>
<evidence type="ECO:0000313" key="9">
    <source>
        <dbReference type="EMBL" id="GER02429.1"/>
    </source>
</evidence>
<keyword evidence="4 7" id="KW-1133">Transmembrane helix</keyword>
<feature type="transmembrane region" description="Helical" evidence="7">
    <location>
        <begin position="28"/>
        <end position="48"/>
    </location>
</feature>
<dbReference type="AlphaFoldDB" id="A0A5A7N5T2"/>
<feature type="transmembrane region" description="Helical" evidence="7">
    <location>
        <begin position="108"/>
        <end position="130"/>
    </location>
</feature>
<dbReference type="Proteomes" id="UP000324996">
    <property type="component" value="Unassembled WGS sequence"/>
</dbReference>
<evidence type="ECO:0000256" key="1">
    <source>
        <dbReference type="ARBA" id="ARBA00004651"/>
    </source>
</evidence>
<name>A0A5A7N5T2_9PROT</name>
<dbReference type="EMBL" id="BKCN01000001">
    <property type="protein sequence ID" value="GER02429.1"/>
    <property type="molecule type" value="Genomic_DNA"/>
</dbReference>
<evidence type="ECO:0000256" key="4">
    <source>
        <dbReference type="ARBA" id="ARBA00022989"/>
    </source>
</evidence>
<reference evidence="9 10" key="1">
    <citation type="submission" date="2019-09" db="EMBL/GenBank/DDBJ databases">
        <title>NBRP : Genome information of microbial organism related human and environment.</title>
        <authorList>
            <person name="Hattori M."/>
            <person name="Oshima K."/>
            <person name="Inaba H."/>
            <person name="Suda W."/>
            <person name="Sakamoto M."/>
            <person name="Iino T."/>
            <person name="Kitahara M."/>
            <person name="Oshida Y."/>
            <person name="Iida T."/>
            <person name="Kudo T."/>
            <person name="Itoh T."/>
            <person name="Ohkuma M."/>
        </authorList>
    </citation>
    <scope>NUCLEOTIDE SEQUENCE [LARGE SCALE GENOMIC DNA]</scope>
    <source>
        <strain evidence="9 10">Q-1</strain>
    </source>
</reference>
<feature type="compositionally biased region" description="Pro residues" evidence="6">
    <location>
        <begin position="239"/>
        <end position="253"/>
    </location>
</feature>
<feature type="domain" description="DNA translocase FtsK 4TM region" evidence="8">
    <location>
        <begin position="24"/>
        <end position="195"/>
    </location>
</feature>
<protein>
    <recommendedName>
        <fullName evidence="8">DNA translocase FtsK 4TM region domain-containing protein</fullName>
    </recommendedName>
</protein>
<gene>
    <name evidence="9" type="ORF">JCM17846_01110</name>
</gene>
<keyword evidence="5 7" id="KW-0472">Membrane</keyword>
<organism evidence="9 10">
    <name type="scientific">Iodidimonas nitroreducens</name>
    <dbReference type="NCBI Taxonomy" id="1236968"/>
    <lineage>
        <taxon>Bacteria</taxon>
        <taxon>Pseudomonadati</taxon>
        <taxon>Pseudomonadota</taxon>
        <taxon>Alphaproteobacteria</taxon>
        <taxon>Iodidimonadales</taxon>
        <taxon>Iodidimonadaceae</taxon>
        <taxon>Iodidimonas</taxon>
    </lineage>
</organism>
<keyword evidence="2" id="KW-1003">Cell membrane</keyword>
<comment type="caution">
    <text evidence="9">The sequence shown here is derived from an EMBL/GenBank/DDBJ whole genome shotgun (WGS) entry which is preliminary data.</text>
</comment>